<dbReference type="InterPro" id="IPR017441">
    <property type="entry name" value="Protein_kinase_ATP_BS"/>
</dbReference>
<dbReference type="OrthoDB" id="5979581at2759"/>
<keyword evidence="12" id="KW-1185">Reference proteome</keyword>
<evidence type="ECO:0000256" key="8">
    <source>
        <dbReference type="ARBA" id="ARBA00048679"/>
    </source>
</evidence>
<comment type="caution">
    <text evidence="11">The sequence shown here is derived from an EMBL/GenBank/DDBJ whole genome shotgun (WGS) entry which is preliminary data.</text>
</comment>
<keyword evidence="6 9" id="KW-0067">ATP-binding</keyword>
<evidence type="ECO:0000313" key="12">
    <source>
        <dbReference type="Proteomes" id="UP000730481"/>
    </source>
</evidence>
<dbReference type="PROSITE" id="PS00107">
    <property type="entry name" value="PROTEIN_KINASE_ATP"/>
    <property type="match status" value="1"/>
</dbReference>
<dbReference type="PANTHER" id="PTHR47634:SF9">
    <property type="entry name" value="PROTEIN KINASE DOMAIN-CONTAINING PROTEIN-RELATED"/>
    <property type="match status" value="1"/>
</dbReference>
<name>A0A9P5DSZ0_9HYPO</name>
<evidence type="ECO:0000256" key="4">
    <source>
        <dbReference type="ARBA" id="ARBA00022741"/>
    </source>
</evidence>
<comment type="catalytic activity">
    <reaction evidence="7">
        <text>L-threonyl-[protein] + ATP = O-phospho-L-threonyl-[protein] + ADP + H(+)</text>
        <dbReference type="Rhea" id="RHEA:46608"/>
        <dbReference type="Rhea" id="RHEA-COMP:11060"/>
        <dbReference type="Rhea" id="RHEA-COMP:11605"/>
        <dbReference type="ChEBI" id="CHEBI:15378"/>
        <dbReference type="ChEBI" id="CHEBI:30013"/>
        <dbReference type="ChEBI" id="CHEBI:30616"/>
        <dbReference type="ChEBI" id="CHEBI:61977"/>
        <dbReference type="ChEBI" id="CHEBI:456216"/>
        <dbReference type="EC" id="2.7.11.1"/>
    </reaction>
</comment>
<evidence type="ECO:0000256" key="1">
    <source>
        <dbReference type="ARBA" id="ARBA00012513"/>
    </source>
</evidence>
<dbReference type="InterPro" id="IPR011009">
    <property type="entry name" value="Kinase-like_dom_sf"/>
</dbReference>
<comment type="catalytic activity">
    <reaction evidence="8">
        <text>L-seryl-[protein] + ATP = O-phospho-L-seryl-[protein] + ADP + H(+)</text>
        <dbReference type="Rhea" id="RHEA:17989"/>
        <dbReference type="Rhea" id="RHEA-COMP:9863"/>
        <dbReference type="Rhea" id="RHEA-COMP:11604"/>
        <dbReference type="ChEBI" id="CHEBI:15378"/>
        <dbReference type="ChEBI" id="CHEBI:29999"/>
        <dbReference type="ChEBI" id="CHEBI:30616"/>
        <dbReference type="ChEBI" id="CHEBI:83421"/>
        <dbReference type="ChEBI" id="CHEBI:456216"/>
        <dbReference type="EC" id="2.7.11.1"/>
    </reaction>
</comment>
<evidence type="ECO:0000256" key="9">
    <source>
        <dbReference type="PROSITE-ProRule" id="PRU10141"/>
    </source>
</evidence>
<accession>A0A9P5DSZ0</accession>
<dbReference type="SUPFAM" id="SSF56112">
    <property type="entry name" value="Protein kinase-like (PK-like)"/>
    <property type="match status" value="1"/>
</dbReference>
<dbReference type="GO" id="GO:0050684">
    <property type="term" value="P:regulation of mRNA processing"/>
    <property type="evidence" value="ECO:0007669"/>
    <property type="project" value="TreeGrafter"/>
</dbReference>
<dbReference type="InterPro" id="IPR051334">
    <property type="entry name" value="SRPK"/>
</dbReference>
<feature type="binding site" evidence="9">
    <location>
        <position position="68"/>
    </location>
    <ligand>
        <name>ATP</name>
        <dbReference type="ChEBI" id="CHEBI:30616"/>
    </ligand>
</feature>
<protein>
    <recommendedName>
        <fullName evidence="1">non-specific serine/threonine protein kinase</fullName>
        <ecNumber evidence="1">2.7.11.1</ecNumber>
    </recommendedName>
</protein>
<reference evidence="11" key="1">
    <citation type="journal article" date="2017" name="Mycologia">
        <title>Fusarium algeriense, sp. nov., a novel toxigenic crown rot pathogen of durum wheat from Algeria is nested in the Fusarium burgessii species complex.</title>
        <authorList>
            <person name="Laraba I."/>
            <person name="Keddad A."/>
            <person name="Boureghda H."/>
            <person name="Abdallah N."/>
            <person name="Vaughan M.M."/>
            <person name="Proctor R.H."/>
            <person name="Busman M."/>
            <person name="O'Donnell K."/>
        </authorList>
    </citation>
    <scope>NUCLEOTIDE SEQUENCE</scope>
    <source>
        <strain evidence="11">NRRL 25174</strain>
    </source>
</reference>
<evidence type="ECO:0000256" key="2">
    <source>
        <dbReference type="ARBA" id="ARBA00022527"/>
    </source>
</evidence>
<keyword evidence="3" id="KW-0808">Transferase</keyword>
<feature type="domain" description="Protein kinase" evidence="10">
    <location>
        <begin position="39"/>
        <end position="404"/>
    </location>
</feature>
<dbReference type="Gene3D" id="1.10.510.10">
    <property type="entry name" value="Transferase(Phosphotransferase) domain 1"/>
    <property type="match status" value="1"/>
</dbReference>
<reference evidence="11" key="2">
    <citation type="submission" date="2020-02" db="EMBL/GenBank/DDBJ databases">
        <title>Identification and distribution of gene clusters putatively required for synthesis of sphingolipid metabolism inhibitors in phylogenetically diverse species of the filamentous fungus Fusarium.</title>
        <authorList>
            <person name="Kim H.-S."/>
            <person name="Busman M."/>
            <person name="Brown D.W."/>
            <person name="Divon H."/>
            <person name="Uhlig S."/>
            <person name="Proctor R.H."/>
        </authorList>
    </citation>
    <scope>NUCLEOTIDE SEQUENCE</scope>
    <source>
        <strain evidence="11">NRRL 25174</strain>
    </source>
</reference>
<evidence type="ECO:0000256" key="5">
    <source>
        <dbReference type="ARBA" id="ARBA00022777"/>
    </source>
</evidence>
<keyword evidence="4 9" id="KW-0547">Nucleotide-binding</keyword>
<dbReference type="Proteomes" id="UP000730481">
    <property type="component" value="Unassembled WGS sequence"/>
</dbReference>
<organism evidence="11 12">
    <name type="scientific">Fusarium beomiforme</name>
    <dbReference type="NCBI Taxonomy" id="44412"/>
    <lineage>
        <taxon>Eukaryota</taxon>
        <taxon>Fungi</taxon>
        <taxon>Dikarya</taxon>
        <taxon>Ascomycota</taxon>
        <taxon>Pezizomycotina</taxon>
        <taxon>Sordariomycetes</taxon>
        <taxon>Hypocreomycetidae</taxon>
        <taxon>Hypocreales</taxon>
        <taxon>Nectriaceae</taxon>
        <taxon>Fusarium</taxon>
        <taxon>Fusarium burgessii species complex</taxon>
    </lineage>
</organism>
<dbReference type="Gene3D" id="3.30.200.20">
    <property type="entry name" value="Phosphorylase Kinase, domain 1"/>
    <property type="match status" value="1"/>
</dbReference>
<gene>
    <name evidence="11" type="ORF">FBEOM_10111</name>
</gene>
<evidence type="ECO:0000259" key="10">
    <source>
        <dbReference type="PROSITE" id="PS50011"/>
    </source>
</evidence>
<dbReference type="EMBL" id="PVQB02000520">
    <property type="protein sequence ID" value="KAF4336056.1"/>
    <property type="molecule type" value="Genomic_DNA"/>
</dbReference>
<keyword evidence="2" id="KW-0723">Serine/threonine-protein kinase</keyword>
<dbReference type="Pfam" id="PF00069">
    <property type="entry name" value="Pkinase"/>
    <property type="match status" value="2"/>
</dbReference>
<dbReference type="GO" id="GO:0000245">
    <property type="term" value="P:spliceosomal complex assembly"/>
    <property type="evidence" value="ECO:0007669"/>
    <property type="project" value="TreeGrafter"/>
</dbReference>
<dbReference type="SMART" id="SM00220">
    <property type="entry name" value="S_TKc"/>
    <property type="match status" value="1"/>
</dbReference>
<dbReference type="EC" id="2.7.11.1" evidence="1"/>
<dbReference type="PROSITE" id="PS50011">
    <property type="entry name" value="PROTEIN_KINASE_DOM"/>
    <property type="match status" value="1"/>
</dbReference>
<evidence type="ECO:0000256" key="6">
    <source>
        <dbReference type="ARBA" id="ARBA00022840"/>
    </source>
</evidence>
<proteinExistence type="predicted"/>
<dbReference type="InterPro" id="IPR000719">
    <property type="entry name" value="Prot_kinase_dom"/>
</dbReference>
<evidence type="ECO:0000256" key="7">
    <source>
        <dbReference type="ARBA" id="ARBA00047899"/>
    </source>
</evidence>
<dbReference type="GO" id="GO:0005524">
    <property type="term" value="F:ATP binding"/>
    <property type="evidence" value="ECO:0007669"/>
    <property type="project" value="UniProtKB-UniRule"/>
</dbReference>
<dbReference type="AlphaFoldDB" id="A0A9P5DSZ0"/>
<evidence type="ECO:0000256" key="3">
    <source>
        <dbReference type="ARBA" id="ARBA00022679"/>
    </source>
</evidence>
<evidence type="ECO:0000313" key="11">
    <source>
        <dbReference type="EMBL" id="KAF4336056.1"/>
    </source>
</evidence>
<keyword evidence="5 11" id="KW-0418">Kinase</keyword>
<sequence length="420" mass="47202">MSTPTFKYKYIEEVEILEDYRPGGYHPVQINDCLHGGRYKIVHKLGHGTFSTAWLARDEQTLNYVAVKVGTADADKEEVNILSRLAMAGTDEPLIPRVLDSFTIHGPNGSHPCFVTTPARCSLIDSKEASDSGLFQLDVARSLAFQLIKAVARVHACGYAHGDLHLGNVMLRLPDSLNNLSTEQLYEKFGAPRLEPIISLEEPSAPLPAGVPTHAVPPVWLGIPSDELPLCDAKLLLSDFGVAFRPEEKARFESNAPLIVRPPEAFFALTKPLTLQSDIWSLGCVIFELFAHRSLIDGIIAPQDDITAQQVHLQGIPPPEWWNRWEVKRSKWFDENGRALSNERDIWSWDRRFKQWVQEPRKSGGLETIGSEEKAALLDLLKTMLAWKPENRPKAQQILESGWVKEWALPAYTKSQEKMN</sequence>
<dbReference type="GO" id="GO:0004674">
    <property type="term" value="F:protein serine/threonine kinase activity"/>
    <property type="evidence" value="ECO:0007669"/>
    <property type="project" value="UniProtKB-KW"/>
</dbReference>
<dbReference type="PANTHER" id="PTHR47634">
    <property type="entry name" value="PROTEIN KINASE DOMAIN-CONTAINING PROTEIN-RELATED"/>
    <property type="match status" value="1"/>
</dbReference>